<organism evidence="1 2">
    <name type="scientific">Jeotgalibacillus marinus</name>
    <dbReference type="NCBI Taxonomy" id="86667"/>
    <lineage>
        <taxon>Bacteria</taxon>
        <taxon>Bacillati</taxon>
        <taxon>Bacillota</taxon>
        <taxon>Bacilli</taxon>
        <taxon>Bacillales</taxon>
        <taxon>Caryophanaceae</taxon>
        <taxon>Jeotgalibacillus</taxon>
    </lineage>
</organism>
<name>A0ABV3Q4Z9_9BACL</name>
<reference evidence="1 2" key="1">
    <citation type="journal article" date="1979" name="Int. J. Syst. Evol. Microbiol.">
        <title>Bacillus globisporus subsp. marinus subsp. nov.</title>
        <authorList>
            <person name="Liu H."/>
        </authorList>
    </citation>
    <scope>NUCLEOTIDE SEQUENCE [LARGE SCALE GENOMIC DNA]</scope>
    <source>
        <strain evidence="1 2">DSM 1297</strain>
    </source>
</reference>
<dbReference type="EMBL" id="JBFMIA010000010">
    <property type="protein sequence ID" value="MEW9502413.1"/>
    <property type="molecule type" value="Genomic_DNA"/>
</dbReference>
<dbReference type="InterPro" id="IPR029033">
    <property type="entry name" value="His_PPase_superfam"/>
</dbReference>
<evidence type="ECO:0000313" key="1">
    <source>
        <dbReference type="EMBL" id="MEW9502413.1"/>
    </source>
</evidence>
<sequence length="190" mass="21909">MEISLIRHGKSRCTENNRITCEHFKDWIETYDDNGVFEESSYPPETREKITSATMVITSDLKRSVESAKLLHPNNFTATPVPLFRETELPVPLTKLWGIKLPPTIWAVIFRCLWFSGYSSQCEPLSKAKQRAKKAAQQLVEYAKEHHSVVLVGHGFFNLLLAKELQKMGWKGKKKTSSKHWNCTTYSFFN</sequence>
<dbReference type="Proteomes" id="UP001556040">
    <property type="component" value="Unassembled WGS sequence"/>
</dbReference>
<dbReference type="Gene3D" id="3.40.50.1240">
    <property type="entry name" value="Phosphoglycerate mutase-like"/>
    <property type="match status" value="1"/>
</dbReference>
<accession>A0ABV3Q4Z9</accession>
<protein>
    <submittedName>
        <fullName evidence="1">Histidine phosphatase family protein</fullName>
    </submittedName>
</protein>
<comment type="caution">
    <text evidence="1">The sequence shown here is derived from an EMBL/GenBank/DDBJ whole genome shotgun (WGS) entry which is preliminary data.</text>
</comment>
<proteinExistence type="predicted"/>
<gene>
    <name evidence="1" type="ORF">AB1471_11465</name>
</gene>
<evidence type="ECO:0000313" key="2">
    <source>
        <dbReference type="Proteomes" id="UP001556040"/>
    </source>
</evidence>
<dbReference type="RefSeq" id="WP_367779905.1">
    <property type="nucleotide sequence ID" value="NZ_JBFMIA010000010.1"/>
</dbReference>
<keyword evidence="2" id="KW-1185">Reference proteome</keyword>
<dbReference type="Pfam" id="PF00300">
    <property type="entry name" value="His_Phos_1"/>
    <property type="match status" value="1"/>
</dbReference>
<dbReference type="SUPFAM" id="SSF53254">
    <property type="entry name" value="Phosphoglycerate mutase-like"/>
    <property type="match status" value="1"/>
</dbReference>
<dbReference type="InterPro" id="IPR013078">
    <property type="entry name" value="His_Pase_superF_clade-1"/>
</dbReference>